<dbReference type="GO" id="GO:0003677">
    <property type="term" value="F:DNA binding"/>
    <property type="evidence" value="ECO:0007669"/>
    <property type="project" value="UniProtKB-UniRule"/>
</dbReference>
<comment type="similarity">
    <text evidence="1">Belongs to the AfsR/DnrI/RedD regulatory family.</text>
</comment>
<evidence type="ECO:0000259" key="6">
    <source>
        <dbReference type="PROSITE" id="PS51755"/>
    </source>
</evidence>
<evidence type="ECO:0000256" key="1">
    <source>
        <dbReference type="ARBA" id="ARBA00005820"/>
    </source>
</evidence>
<dbReference type="InterPro" id="IPR005158">
    <property type="entry name" value="BTAD"/>
</dbReference>
<proteinExistence type="inferred from homology"/>
<protein>
    <recommendedName>
        <fullName evidence="6">OmpR/PhoB-type domain-containing protein</fullName>
    </recommendedName>
</protein>
<dbReference type="GO" id="GO:0000160">
    <property type="term" value="P:phosphorelay signal transduction system"/>
    <property type="evidence" value="ECO:0007669"/>
    <property type="project" value="InterPro"/>
</dbReference>
<dbReference type="SUPFAM" id="SSF52540">
    <property type="entry name" value="P-loop containing nucleoside triphosphate hydrolases"/>
    <property type="match status" value="1"/>
</dbReference>
<keyword evidence="2" id="KW-0805">Transcription regulation</keyword>
<dbReference type="InterPro" id="IPR027417">
    <property type="entry name" value="P-loop_NTPase"/>
</dbReference>
<evidence type="ECO:0000313" key="8">
    <source>
        <dbReference type="Proteomes" id="UP000399805"/>
    </source>
</evidence>
<dbReference type="InterPro" id="IPR051677">
    <property type="entry name" value="AfsR-DnrI-RedD_regulator"/>
</dbReference>
<dbReference type="InterPro" id="IPR011990">
    <property type="entry name" value="TPR-like_helical_dom_sf"/>
</dbReference>
<dbReference type="PRINTS" id="PR00364">
    <property type="entry name" value="DISEASERSIST"/>
</dbReference>
<sequence>MPDVRFGVLGPVAGWRGTDAVEMGSGKCLRVLGILLLHANHRVEREEIIEGVWGGNPPRSAVNLVQKYVGDVRRSLALDDGSLQTVGTGYLLRVAADQLDSVQFTSGLVRAREKKSDGDLAAARQHLAGAMALWRGPAFAGIDTPAAATERARLDDYRAGALEDLAELDLLRGEHAPAIPELSRLAAEHPYRERARELLMVALYRSGRQGDALAVFDEIRRLLADELGASPGHGLQRVHARILRADPALGSTPAKEIRPLPADIPAAQRNFLPRDLPYFAGRNDELARLTVSADDRATVHTVDGMAGVGKTAFAVHAGHLLAERFPDGALFVDLQGHSAGKTPLTVEEILNVLLGQLGVTPGGDVRAQWRAKTAALRLLVVFDNAVDETQVVPLLPTGPSLVIVTSRARLLELDGARPLSLTVLAEAEAEAFFTHLVGADRASAEPEAVAQIVRLCAGLPLALRLSGARLAHRTTWPIAHLSAQLARARRRLPKLFTDREVALAFRMSHEQLSPIDQQLFAALGRHPGADADTAVLAAMIGVPDGRADEALQRLVDVHLAEEPAPGRYRQHDLLRQFARGMSDDPRMTEKMLDHYLTAITEAAACIEENGPGTGAARAWLMAERANVLAATRCAAAEGQGGYAWQLAISLWHVLGRDLAGDSIELLEHGLAAARETAEGGEDLLRTLLALAHWSAGHTARAYDLLTTSAMQRAHTESHAHTLALLALMHLHRGAHTQAAQHAQAAFDELAELAELSPLGIDAKIITHWTRGVVRWLEGSPETALAHLRTAYALCGDLGQLSPNDHVLTALARCLIELSAADEALDHLRRARELRRRIGDRAGEAEALTLIGTAHRAMGDAGRALKSQRTAMILLDDGSRLRVYARLELGRTLADLGNGTEAVRQHELALAVAVRGGHLREQAQAHDELARTYAGDNPGEARKHRQAAADLAVRLGLTCPKPLPHLRPAGW</sequence>
<dbReference type="EMBL" id="CABVGP010000001">
    <property type="protein sequence ID" value="VVJ17843.1"/>
    <property type="molecule type" value="Genomic_DNA"/>
</dbReference>
<feature type="domain" description="OmpR/PhoB-type" evidence="6">
    <location>
        <begin position="1"/>
        <end position="94"/>
    </location>
</feature>
<evidence type="ECO:0000256" key="2">
    <source>
        <dbReference type="ARBA" id="ARBA00023015"/>
    </source>
</evidence>
<reference evidence="7 8" key="1">
    <citation type="submission" date="2019-09" db="EMBL/GenBank/DDBJ databases">
        <authorList>
            <person name="Leyn A S."/>
        </authorList>
    </citation>
    <scope>NUCLEOTIDE SEQUENCE [LARGE SCALE GENOMIC DNA]</scope>
    <source>
        <strain evidence="7">AA231_1</strain>
    </source>
</reference>
<evidence type="ECO:0000256" key="4">
    <source>
        <dbReference type="ARBA" id="ARBA00023163"/>
    </source>
</evidence>
<dbReference type="GO" id="GO:0043531">
    <property type="term" value="F:ADP binding"/>
    <property type="evidence" value="ECO:0007669"/>
    <property type="project" value="InterPro"/>
</dbReference>
<dbReference type="InterPro" id="IPR016032">
    <property type="entry name" value="Sig_transdc_resp-reg_C-effctor"/>
</dbReference>
<feature type="DNA-binding region" description="OmpR/PhoB-type" evidence="5">
    <location>
        <begin position="1"/>
        <end position="94"/>
    </location>
</feature>
<keyword evidence="3 5" id="KW-0238">DNA-binding</keyword>
<dbReference type="SMART" id="SM01043">
    <property type="entry name" value="BTAD"/>
    <property type="match status" value="1"/>
</dbReference>
<evidence type="ECO:0000256" key="5">
    <source>
        <dbReference type="PROSITE-ProRule" id="PRU01091"/>
    </source>
</evidence>
<dbReference type="Gene3D" id="1.25.40.10">
    <property type="entry name" value="Tetratricopeptide repeat domain"/>
    <property type="match status" value="2"/>
</dbReference>
<dbReference type="Pfam" id="PF00486">
    <property type="entry name" value="Trans_reg_C"/>
    <property type="match status" value="1"/>
</dbReference>
<dbReference type="PROSITE" id="PS51755">
    <property type="entry name" value="OMPR_PHOB"/>
    <property type="match status" value="1"/>
</dbReference>
<evidence type="ECO:0000256" key="3">
    <source>
        <dbReference type="ARBA" id="ARBA00023125"/>
    </source>
</evidence>
<dbReference type="CDD" id="cd15831">
    <property type="entry name" value="BTAD"/>
    <property type="match status" value="1"/>
</dbReference>
<dbReference type="AlphaFoldDB" id="A0A6I8LLT7"/>
<dbReference type="Gene3D" id="1.10.10.10">
    <property type="entry name" value="Winged helix-like DNA-binding domain superfamily/Winged helix DNA-binding domain"/>
    <property type="match status" value="1"/>
</dbReference>
<dbReference type="SUPFAM" id="SSF48452">
    <property type="entry name" value="TPR-like"/>
    <property type="match status" value="3"/>
</dbReference>
<dbReference type="InterPro" id="IPR001867">
    <property type="entry name" value="OmpR/PhoB-type_DNA-bd"/>
</dbReference>
<evidence type="ECO:0000313" key="7">
    <source>
        <dbReference type="EMBL" id="VVJ17843.1"/>
    </source>
</evidence>
<name>A0A6I8LLT7_9PSEU</name>
<dbReference type="RefSeq" id="WP_155542946.1">
    <property type="nucleotide sequence ID" value="NZ_CABVGP010000001.1"/>
</dbReference>
<accession>A0A6I8LLT7</accession>
<dbReference type="GO" id="GO:0006355">
    <property type="term" value="P:regulation of DNA-templated transcription"/>
    <property type="evidence" value="ECO:0007669"/>
    <property type="project" value="InterPro"/>
</dbReference>
<dbReference type="SMART" id="SM00862">
    <property type="entry name" value="Trans_reg_C"/>
    <property type="match status" value="1"/>
</dbReference>
<dbReference type="Proteomes" id="UP000399805">
    <property type="component" value="Unassembled WGS sequence"/>
</dbReference>
<dbReference type="PANTHER" id="PTHR35807:SF1">
    <property type="entry name" value="TRANSCRIPTIONAL REGULATOR REDD"/>
    <property type="match status" value="1"/>
</dbReference>
<organism evidence="7 8">
    <name type="scientific">Amycolatopsis camponoti</name>
    <dbReference type="NCBI Taxonomy" id="2606593"/>
    <lineage>
        <taxon>Bacteria</taxon>
        <taxon>Bacillati</taxon>
        <taxon>Actinomycetota</taxon>
        <taxon>Actinomycetes</taxon>
        <taxon>Pseudonocardiales</taxon>
        <taxon>Pseudonocardiaceae</taxon>
        <taxon>Amycolatopsis</taxon>
    </lineage>
</organism>
<dbReference type="Gene3D" id="3.40.50.300">
    <property type="entry name" value="P-loop containing nucleotide triphosphate hydrolases"/>
    <property type="match status" value="1"/>
</dbReference>
<keyword evidence="8" id="KW-1185">Reference proteome</keyword>
<dbReference type="Pfam" id="PF03704">
    <property type="entry name" value="BTAD"/>
    <property type="match status" value="1"/>
</dbReference>
<dbReference type="PANTHER" id="PTHR35807">
    <property type="entry name" value="TRANSCRIPTIONAL REGULATOR REDD-RELATED"/>
    <property type="match status" value="1"/>
</dbReference>
<keyword evidence="4" id="KW-0804">Transcription</keyword>
<gene>
    <name evidence="7" type="ORF">AA23TX_02864</name>
</gene>
<dbReference type="Pfam" id="PF13424">
    <property type="entry name" value="TPR_12"/>
    <property type="match status" value="1"/>
</dbReference>
<dbReference type="InterPro" id="IPR036388">
    <property type="entry name" value="WH-like_DNA-bd_sf"/>
</dbReference>
<dbReference type="SUPFAM" id="SSF46894">
    <property type="entry name" value="C-terminal effector domain of the bipartite response regulators"/>
    <property type="match status" value="1"/>
</dbReference>